<evidence type="ECO:0000256" key="8">
    <source>
        <dbReference type="ARBA" id="ARBA00022989"/>
    </source>
</evidence>
<evidence type="ECO:0000256" key="11">
    <source>
        <dbReference type="SAM" id="Phobius"/>
    </source>
</evidence>
<evidence type="ECO:0000256" key="3">
    <source>
        <dbReference type="ARBA" id="ARBA00012438"/>
    </source>
</evidence>
<dbReference type="CDD" id="cd00075">
    <property type="entry name" value="HATPase"/>
    <property type="match status" value="1"/>
</dbReference>
<dbReference type="InterPro" id="IPR003661">
    <property type="entry name" value="HisK_dim/P_dom"/>
</dbReference>
<feature type="domain" description="HAMP" evidence="13">
    <location>
        <begin position="169"/>
        <end position="225"/>
    </location>
</feature>
<evidence type="ECO:0000256" key="4">
    <source>
        <dbReference type="ARBA" id="ARBA00022553"/>
    </source>
</evidence>
<dbReference type="AlphaFoldDB" id="A0A074JI99"/>
<dbReference type="InterPro" id="IPR003594">
    <property type="entry name" value="HATPase_dom"/>
</dbReference>
<dbReference type="InterPro" id="IPR050428">
    <property type="entry name" value="TCS_sensor_his_kinase"/>
</dbReference>
<dbReference type="EMBL" id="CP018187">
    <property type="protein sequence ID" value="QGU80138.1"/>
    <property type="molecule type" value="Genomic_DNA"/>
</dbReference>
<keyword evidence="9" id="KW-0902">Two-component regulatory system</keyword>
<evidence type="ECO:0000313" key="15">
    <source>
        <dbReference type="EMBL" id="QGU80138.1"/>
    </source>
</evidence>
<sequence>MFSKMKNQTKQLSIISKVTLWYTVFVSLLFIVMFVASFIISGTWSDYESRSELEQETVELSTDLDDFESFDDGIYFALYNQNKEFEKGALPSDFDANASFKSGKLSTYSSSQMNYYYYDVYNAKKGKWIRGVRTASGLSKELTLFLISIAILAPISILGMAWVGRRILKRAFVPIKDVTQMAEEITESRDYTKRVSSSYKLSYVETTRLTKVFNDMISSVQSTFEKEKRFNQNVSHELRTPLSVILSESEFGSKYADSLEESKESHTIINRQAKLMKNMTEQILELSKTQKLNWNDLERLSLSSLISEYCQAQERKWAESAIDFKVAIEPNLWIKGEKLLVIRMLDNLLSNAMKFTRTSISITLERVDNQALLKVADDGIGISEDQLNKIWDRFYQVEDSRNKSLNSGVGLGLSFVKDIAELHRAELDIQSKEDVGSSFMIRFPLCD</sequence>
<evidence type="ECO:0000259" key="13">
    <source>
        <dbReference type="PROSITE" id="PS50885"/>
    </source>
</evidence>
<evidence type="ECO:0000259" key="12">
    <source>
        <dbReference type="PROSITE" id="PS50109"/>
    </source>
</evidence>
<dbReference type="Gene3D" id="6.10.340.10">
    <property type="match status" value="1"/>
</dbReference>
<gene>
    <name evidence="15" type="ORF">BSR19_02905</name>
    <name evidence="14" type="ORF">DL07_02795</name>
</gene>
<reference evidence="14 16" key="1">
    <citation type="submission" date="2014-04" db="EMBL/GenBank/DDBJ databases">
        <title>Variable characteristics of bacteriocin-producing Streptococcus salivarius strains isolated from Malaysian subjects.</title>
        <authorList>
            <person name="Philip K."/>
            <person name="Barbour A."/>
        </authorList>
    </citation>
    <scope>NUCLEOTIDE SEQUENCE [LARGE SCALE GENOMIC DNA]</scope>
    <source>
        <strain evidence="14 16">NU10</strain>
    </source>
</reference>
<comment type="subcellular location">
    <subcellularLocation>
        <location evidence="2">Membrane</location>
    </subcellularLocation>
</comment>
<dbReference type="InterPro" id="IPR004358">
    <property type="entry name" value="Sig_transdc_His_kin-like_C"/>
</dbReference>
<keyword evidence="4" id="KW-0597">Phosphoprotein</keyword>
<evidence type="ECO:0000256" key="5">
    <source>
        <dbReference type="ARBA" id="ARBA00022679"/>
    </source>
</evidence>
<keyword evidence="8 11" id="KW-1133">Transmembrane helix</keyword>
<dbReference type="CDD" id="cd00082">
    <property type="entry name" value="HisKA"/>
    <property type="match status" value="1"/>
</dbReference>
<dbReference type="Gene3D" id="3.30.565.10">
    <property type="entry name" value="Histidine kinase-like ATPase, C-terminal domain"/>
    <property type="match status" value="1"/>
</dbReference>
<evidence type="ECO:0000313" key="16">
    <source>
        <dbReference type="Proteomes" id="UP000027855"/>
    </source>
</evidence>
<dbReference type="InterPro" id="IPR036097">
    <property type="entry name" value="HisK_dim/P_sf"/>
</dbReference>
<evidence type="ECO:0000256" key="10">
    <source>
        <dbReference type="ARBA" id="ARBA00023136"/>
    </source>
</evidence>
<keyword evidence="5" id="KW-0808">Transferase</keyword>
<dbReference type="GO" id="GO:0005886">
    <property type="term" value="C:plasma membrane"/>
    <property type="evidence" value="ECO:0007669"/>
    <property type="project" value="TreeGrafter"/>
</dbReference>
<feature type="transmembrane region" description="Helical" evidence="11">
    <location>
        <begin position="20"/>
        <end position="40"/>
    </location>
</feature>
<keyword evidence="6 11" id="KW-0812">Transmembrane</keyword>
<evidence type="ECO:0000256" key="9">
    <source>
        <dbReference type="ARBA" id="ARBA00023012"/>
    </source>
</evidence>
<evidence type="ECO:0000256" key="7">
    <source>
        <dbReference type="ARBA" id="ARBA00022777"/>
    </source>
</evidence>
<keyword evidence="10 11" id="KW-0472">Membrane</keyword>
<dbReference type="Gene3D" id="1.10.287.130">
    <property type="match status" value="1"/>
</dbReference>
<dbReference type="EMBL" id="JJMT01000014">
    <property type="protein sequence ID" value="KEO45143.1"/>
    <property type="molecule type" value="Genomic_DNA"/>
</dbReference>
<evidence type="ECO:0000256" key="2">
    <source>
        <dbReference type="ARBA" id="ARBA00004370"/>
    </source>
</evidence>
<dbReference type="Proteomes" id="UP000422997">
    <property type="component" value="Chromosome"/>
</dbReference>
<proteinExistence type="predicted"/>
<dbReference type="SUPFAM" id="SSF47384">
    <property type="entry name" value="Homodimeric domain of signal transducing histidine kinase"/>
    <property type="match status" value="1"/>
</dbReference>
<comment type="catalytic activity">
    <reaction evidence="1">
        <text>ATP + protein L-histidine = ADP + protein N-phospho-L-histidine.</text>
        <dbReference type="EC" id="2.7.13.3"/>
    </reaction>
</comment>
<evidence type="ECO:0000256" key="1">
    <source>
        <dbReference type="ARBA" id="ARBA00000085"/>
    </source>
</evidence>
<dbReference type="Proteomes" id="UP000027855">
    <property type="component" value="Unassembled WGS sequence"/>
</dbReference>
<evidence type="ECO:0000313" key="14">
    <source>
        <dbReference type="EMBL" id="KEO45143.1"/>
    </source>
</evidence>
<dbReference type="InterPro" id="IPR036890">
    <property type="entry name" value="HATPase_C_sf"/>
</dbReference>
<organism evidence="14 16">
    <name type="scientific">Streptococcus salivarius</name>
    <dbReference type="NCBI Taxonomy" id="1304"/>
    <lineage>
        <taxon>Bacteria</taxon>
        <taxon>Bacillati</taxon>
        <taxon>Bacillota</taxon>
        <taxon>Bacilli</taxon>
        <taxon>Lactobacillales</taxon>
        <taxon>Streptococcaceae</taxon>
        <taxon>Streptococcus</taxon>
    </lineage>
</organism>
<dbReference type="Pfam" id="PF00512">
    <property type="entry name" value="HisKA"/>
    <property type="match status" value="1"/>
</dbReference>
<dbReference type="PANTHER" id="PTHR45436:SF5">
    <property type="entry name" value="SENSOR HISTIDINE KINASE TRCS"/>
    <property type="match status" value="1"/>
</dbReference>
<dbReference type="SMART" id="SM00388">
    <property type="entry name" value="HisKA"/>
    <property type="match status" value="1"/>
</dbReference>
<dbReference type="EC" id="2.7.13.3" evidence="3"/>
<dbReference type="InterPro" id="IPR003660">
    <property type="entry name" value="HAMP_dom"/>
</dbReference>
<dbReference type="InterPro" id="IPR005467">
    <property type="entry name" value="His_kinase_dom"/>
</dbReference>
<dbReference type="SMART" id="SM00387">
    <property type="entry name" value="HATPase_c"/>
    <property type="match status" value="1"/>
</dbReference>
<evidence type="ECO:0000313" key="17">
    <source>
        <dbReference type="Proteomes" id="UP000422997"/>
    </source>
</evidence>
<dbReference type="PROSITE" id="PS50885">
    <property type="entry name" value="HAMP"/>
    <property type="match status" value="1"/>
</dbReference>
<dbReference type="FunFam" id="3.30.565.10:FF:000006">
    <property type="entry name" value="Sensor histidine kinase WalK"/>
    <property type="match status" value="1"/>
</dbReference>
<accession>A0A074JI99</accession>
<feature type="domain" description="Histidine kinase" evidence="12">
    <location>
        <begin position="233"/>
        <end position="447"/>
    </location>
</feature>
<evidence type="ECO:0000256" key="6">
    <source>
        <dbReference type="ARBA" id="ARBA00022692"/>
    </source>
</evidence>
<reference evidence="15 17" key="2">
    <citation type="submission" date="2016-11" db="EMBL/GenBank/DDBJ databases">
        <title>The potential of Streptococcus salivarius to inhibit the production of volatile sulphur compounds in the oral cavity.</title>
        <authorList>
            <person name="Sun L."/>
            <person name="Li Z."/>
            <person name="Jin D."/>
            <person name="Zhao H."/>
        </authorList>
    </citation>
    <scope>NUCLEOTIDE SEQUENCE [LARGE SCALE GENOMIC DNA]</scope>
    <source>
        <strain evidence="15 17">ICDC2</strain>
    </source>
</reference>
<name>A0A074JI99_STRSL</name>
<dbReference type="PRINTS" id="PR00344">
    <property type="entry name" value="BCTRLSENSOR"/>
</dbReference>
<dbReference type="SUPFAM" id="SSF55874">
    <property type="entry name" value="ATPase domain of HSP90 chaperone/DNA topoisomerase II/histidine kinase"/>
    <property type="match status" value="1"/>
</dbReference>
<feature type="transmembrane region" description="Helical" evidence="11">
    <location>
        <begin position="142"/>
        <end position="163"/>
    </location>
</feature>
<dbReference type="Pfam" id="PF02518">
    <property type="entry name" value="HATPase_c"/>
    <property type="match status" value="1"/>
</dbReference>
<dbReference type="PANTHER" id="PTHR45436">
    <property type="entry name" value="SENSOR HISTIDINE KINASE YKOH"/>
    <property type="match status" value="1"/>
</dbReference>
<dbReference type="GO" id="GO:0000155">
    <property type="term" value="F:phosphorelay sensor kinase activity"/>
    <property type="evidence" value="ECO:0007669"/>
    <property type="project" value="InterPro"/>
</dbReference>
<dbReference type="RefSeq" id="WP_037602050.1">
    <property type="nucleotide sequence ID" value="NZ_CAJHJP010000002.1"/>
</dbReference>
<keyword evidence="7 14" id="KW-0418">Kinase</keyword>
<protein>
    <recommendedName>
        <fullName evidence="3">histidine kinase</fullName>
        <ecNumber evidence="3">2.7.13.3</ecNumber>
    </recommendedName>
</protein>
<dbReference type="PROSITE" id="PS50109">
    <property type="entry name" value="HIS_KIN"/>
    <property type="match status" value="1"/>
</dbReference>